<organism evidence="6 7">
    <name type="scientific">Clathrus columnatus</name>
    <dbReference type="NCBI Taxonomy" id="1419009"/>
    <lineage>
        <taxon>Eukaryota</taxon>
        <taxon>Fungi</taxon>
        <taxon>Dikarya</taxon>
        <taxon>Basidiomycota</taxon>
        <taxon>Agaricomycotina</taxon>
        <taxon>Agaricomycetes</taxon>
        <taxon>Phallomycetidae</taxon>
        <taxon>Phallales</taxon>
        <taxon>Clathraceae</taxon>
        <taxon>Clathrus</taxon>
    </lineage>
</organism>
<protein>
    <recommendedName>
        <fullName evidence="5">HMG box domain-containing protein</fullName>
    </recommendedName>
</protein>
<reference evidence="6" key="1">
    <citation type="submission" date="2021-10" db="EMBL/GenBank/DDBJ databases">
        <title>De novo Genome Assembly of Clathrus columnatus (Basidiomycota, Fungi) Using Illumina and Nanopore Sequence Data.</title>
        <authorList>
            <person name="Ogiso-Tanaka E."/>
            <person name="Itagaki H."/>
            <person name="Hosoya T."/>
            <person name="Hosaka K."/>
        </authorList>
    </citation>
    <scope>NUCLEOTIDE SEQUENCE</scope>
    <source>
        <strain evidence="6">MO-923</strain>
    </source>
</reference>
<dbReference type="CDD" id="cd01389">
    <property type="entry name" value="HMG-box_ROX1-like"/>
    <property type="match status" value="1"/>
</dbReference>
<dbReference type="AlphaFoldDB" id="A0AAV5AP12"/>
<feature type="compositionally biased region" description="Basic residues" evidence="4">
    <location>
        <begin position="143"/>
        <end position="155"/>
    </location>
</feature>
<evidence type="ECO:0000313" key="7">
    <source>
        <dbReference type="Proteomes" id="UP001050691"/>
    </source>
</evidence>
<dbReference type="Proteomes" id="UP001050691">
    <property type="component" value="Unassembled WGS sequence"/>
</dbReference>
<dbReference type="Gene3D" id="1.10.30.10">
    <property type="entry name" value="High mobility group box domain"/>
    <property type="match status" value="1"/>
</dbReference>
<dbReference type="GO" id="GO:0005634">
    <property type="term" value="C:nucleus"/>
    <property type="evidence" value="ECO:0007669"/>
    <property type="project" value="UniProtKB-UniRule"/>
</dbReference>
<dbReference type="InterPro" id="IPR036910">
    <property type="entry name" value="HMG_box_dom_sf"/>
</dbReference>
<feature type="region of interest" description="Disordered" evidence="4">
    <location>
        <begin position="357"/>
        <end position="385"/>
    </location>
</feature>
<feature type="compositionally biased region" description="Pro residues" evidence="4">
    <location>
        <begin position="188"/>
        <end position="202"/>
    </location>
</feature>
<dbReference type="SMART" id="SM00398">
    <property type="entry name" value="HMG"/>
    <property type="match status" value="1"/>
</dbReference>
<evidence type="ECO:0000256" key="3">
    <source>
        <dbReference type="PROSITE-ProRule" id="PRU00267"/>
    </source>
</evidence>
<feature type="compositionally biased region" description="Low complexity" evidence="4">
    <location>
        <begin position="359"/>
        <end position="377"/>
    </location>
</feature>
<dbReference type="InterPro" id="IPR009071">
    <property type="entry name" value="HMG_box_dom"/>
</dbReference>
<gene>
    <name evidence="6" type="ORF">Clacol_009169</name>
</gene>
<evidence type="ECO:0000259" key="5">
    <source>
        <dbReference type="PROSITE" id="PS50118"/>
    </source>
</evidence>
<dbReference type="SUPFAM" id="SSF47095">
    <property type="entry name" value="HMG-box"/>
    <property type="match status" value="1"/>
</dbReference>
<dbReference type="PANTHER" id="PTHR45789">
    <property type="entry name" value="FI18025P1"/>
    <property type="match status" value="1"/>
</dbReference>
<dbReference type="InterPro" id="IPR051356">
    <property type="entry name" value="SOX/SOX-like_TF"/>
</dbReference>
<dbReference type="Pfam" id="PF00505">
    <property type="entry name" value="HMG_box"/>
    <property type="match status" value="1"/>
</dbReference>
<feature type="DNA-binding region" description="HMG box" evidence="3">
    <location>
        <begin position="63"/>
        <end position="128"/>
    </location>
</feature>
<evidence type="ECO:0000256" key="4">
    <source>
        <dbReference type="SAM" id="MobiDB-lite"/>
    </source>
</evidence>
<keyword evidence="2 3" id="KW-0539">Nucleus</keyword>
<name>A0AAV5AP12_9AGAM</name>
<accession>A0AAV5AP12</accession>
<evidence type="ECO:0000256" key="1">
    <source>
        <dbReference type="ARBA" id="ARBA00023125"/>
    </source>
</evidence>
<sequence length="507" mass="56746">MPPTRTTKSVSPPGFDSLYPNLASASPVTTIPHTQLYETPSPPSQQTQKKKRSHGKARPPGHIPRPPNAFIIFRTDQIKAMETQNSTPEVSKSLGQIWHQMTDKERQPYIERAKLAKIEHQLRHPDYKYKPIHPRDEFGNCIRKPRNPNKPRVKPSSKEDGPEVIDEEQLGESFRWFENETTLGGFPNPLPPSTPSLPPSTPAPVQTNLMPYSIPRRPSSVPLPMPNNTSWSDFSQPTYFNGQVGYYPSRRLSKRPSTSMDFINMPAPHVVQEPYALSNALGDQFLHQDHQQQHAVQWRMGLGHRRSLSAPNFGELELAATQFSHYPTLSNYTTEANSLTPINPIFNNVFSNFTWSTDNQSSGSSSGQQPSSNIQIPKVPPMSNIVTSSNQITTQMSAPGATQPGDHLIHHPAPVATFDNSSFQDHVKQLETAATSYRFEELVDEASRAQNVGFDNMLGLPVPGIFDTWQQQQPMGYANPQNNTQVVQQNAPSSRTLDFNELIVEGY</sequence>
<feature type="compositionally biased region" description="Basic residues" evidence="4">
    <location>
        <begin position="48"/>
        <end position="59"/>
    </location>
</feature>
<feature type="compositionally biased region" description="Polar residues" evidence="4">
    <location>
        <begin position="23"/>
        <end position="38"/>
    </location>
</feature>
<keyword evidence="1 3" id="KW-0238">DNA-binding</keyword>
<feature type="region of interest" description="Disordered" evidence="4">
    <location>
        <begin position="128"/>
        <end position="202"/>
    </location>
</feature>
<feature type="compositionally biased region" description="Polar residues" evidence="4">
    <location>
        <begin position="1"/>
        <end position="10"/>
    </location>
</feature>
<feature type="region of interest" description="Disordered" evidence="4">
    <location>
        <begin position="1"/>
        <end position="69"/>
    </location>
</feature>
<evidence type="ECO:0000313" key="6">
    <source>
        <dbReference type="EMBL" id="GJJ14899.1"/>
    </source>
</evidence>
<comment type="caution">
    <text evidence="6">The sequence shown here is derived from an EMBL/GenBank/DDBJ whole genome shotgun (WGS) entry which is preliminary data.</text>
</comment>
<dbReference type="GO" id="GO:0000978">
    <property type="term" value="F:RNA polymerase II cis-regulatory region sequence-specific DNA binding"/>
    <property type="evidence" value="ECO:0007669"/>
    <property type="project" value="TreeGrafter"/>
</dbReference>
<keyword evidence="7" id="KW-1185">Reference proteome</keyword>
<dbReference type="EMBL" id="BPWL01000010">
    <property type="protein sequence ID" value="GJJ14899.1"/>
    <property type="molecule type" value="Genomic_DNA"/>
</dbReference>
<feature type="domain" description="HMG box" evidence="5">
    <location>
        <begin position="63"/>
        <end position="128"/>
    </location>
</feature>
<dbReference type="PROSITE" id="PS50118">
    <property type="entry name" value="HMG_BOX_2"/>
    <property type="match status" value="1"/>
</dbReference>
<proteinExistence type="predicted"/>
<evidence type="ECO:0000256" key="2">
    <source>
        <dbReference type="ARBA" id="ARBA00023242"/>
    </source>
</evidence>
<feature type="compositionally biased region" description="Basic and acidic residues" evidence="4">
    <location>
        <begin position="128"/>
        <end position="138"/>
    </location>
</feature>
<dbReference type="PANTHER" id="PTHR45789:SF2">
    <property type="entry name" value="FI18025P1"/>
    <property type="match status" value="1"/>
</dbReference>
<dbReference type="GO" id="GO:0000981">
    <property type="term" value="F:DNA-binding transcription factor activity, RNA polymerase II-specific"/>
    <property type="evidence" value="ECO:0007669"/>
    <property type="project" value="TreeGrafter"/>
</dbReference>